<dbReference type="InterPro" id="IPR012677">
    <property type="entry name" value="Nucleotide-bd_a/b_plait_sf"/>
</dbReference>
<evidence type="ECO:0000313" key="3">
    <source>
        <dbReference type="Proteomes" id="UP001189429"/>
    </source>
</evidence>
<evidence type="ECO:0008006" key="4">
    <source>
        <dbReference type="Google" id="ProtNLM"/>
    </source>
</evidence>
<sequence length="175" mass="19173">EARRRHRTQQQPQQPAPAAPVGATQRPAGEEASGLTMRDQLRLLKDKEHSCVILTRKIQYLGFTASEQLEEHFRAFGRVQDVLVPRSHVKSSYLPSGSKKRQATVRQRPAHLGFVVMENAAGAEAAFAAGTEHKIGETTIVLEQFDEEPERPQGARGQLCASGAPRVAAETPSTI</sequence>
<feature type="region of interest" description="Disordered" evidence="1">
    <location>
        <begin position="148"/>
        <end position="175"/>
    </location>
</feature>
<dbReference type="SUPFAM" id="SSF54928">
    <property type="entry name" value="RNA-binding domain, RBD"/>
    <property type="match status" value="1"/>
</dbReference>
<accession>A0ABN9W4N9</accession>
<evidence type="ECO:0000313" key="2">
    <source>
        <dbReference type="EMBL" id="CAK0879513.1"/>
    </source>
</evidence>
<dbReference type="InterPro" id="IPR035979">
    <property type="entry name" value="RBD_domain_sf"/>
</dbReference>
<feature type="region of interest" description="Disordered" evidence="1">
    <location>
        <begin position="1"/>
        <end position="34"/>
    </location>
</feature>
<feature type="non-terminal residue" evidence="2">
    <location>
        <position position="1"/>
    </location>
</feature>
<dbReference type="Proteomes" id="UP001189429">
    <property type="component" value="Unassembled WGS sequence"/>
</dbReference>
<organism evidence="2 3">
    <name type="scientific">Prorocentrum cordatum</name>
    <dbReference type="NCBI Taxonomy" id="2364126"/>
    <lineage>
        <taxon>Eukaryota</taxon>
        <taxon>Sar</taxon>
        <taxon>Alveolata</taxon>
        <taxon>Dinophyceae</taxon>
        <taxon>Prorocentrales</taxon>
        <taxon>Prorocentraceae</taxon>
        <taxon>Prorocentrum</taxon>
    </lineage>
</organism>
<proteinExistence type="predicted"/>
<name>A0ABN9W4N9_9DINO</name>
<gene>
    <name evidence="2" type="ORF">PCOR1329_LOCUS62920</name>
</gene>
<dbReference type="Gene3D" id="3.30.70.330">
    <property type="match status" value="1"/>
</dbReference>
<keyword evidence="3" id="KW-1185">Reference proteome</keyword>
<dbReference type="EMBL" id="CAUYUJ010017964">
    <property type="protein sequence ID" value="CAK0879513.1"/>
    <property type="molecule type" value="Genomic_DNA"/>
</dbReference>
<comment type="caution">
    <text evidence="2">The sequence shown here is derived from an EMBL/GenBank/DDBJ whole genome shotgun (WGS) entry which is preliminary data.</text>
</comment>
<evidence type="ECO:0000256" key="1">
    <source>
        <dbReference type="SAM" id="MobiDB-lite"/>
    </source>
</evidence>
<reference evidence="2" key="1">
    <citation type="submission" date="2023-10" db="EMBL/GenBank/DDBJ databases">
        <authorList>
            <person name="Chen Y."/>
            <person name="Shah S."/>
            <person name="Dougan E. K."/>
            <person name="Thang M."/>
            <person name="Chan C."/>
        </authorList>
    </citation>
    <scope>NUCLEOTIDE SEQUENCE [LARGE SCALE GENOMIC DNA]</scope>
</reference>
<protein>
    <recommendedName>
        <fullName evidence="4">RRM domain-containing protein</fullName>
    </recommendedName>
</protein>